<evidence type="ECO:0000256" key="2">
    <source>
        <dbReference type="ARBA" id="ARBA00022729"/>
    </source>
</evidence>
<reference evidence="8 9" key="1">
    <citation type="journal article" date="2013" name="Genome Announc.">
        <title>Complete genome sequence of Myxococcus stipitatus strain DSM 14675, a fruiting myxobacterium.</title>
        <authorList>
            <person name="Huntley S."/>
            <person name="Kneip S."/>
            <person name="Treuner-Lange A."/>
            <person name="Sogaard-Andersen L."/>
        </authorList>
    </citation>
    <scope>NUCLEOTIDE SEQUENCE [LARGE SCALE GENOMIC DNA]</scope>
    <source>
        <strain evidence="9">DSM 14675 / JCM 12634 / Mx s8</strain>
    </source>
</reference>
<keyword evidence="2 6" id="KW-0732">Signal</keyword>
<dbReference type="KEGG" id="msd:MYSTI_02644"/>
<dbReference type="InterPro" id="IPR011658">
    <property type="entry name" value="PA14_dom"/>
</dbReference>
<accession>L7U852</accession>
<dbReference type="NCBIfam" id="TIGR02232">
    <property type="entry name" value="myxo_disulf_rpt"/>
    <property type="match status" value="6"/>
</dbReference>
<dbReference type="Pfam" id="PF07691">
    <property type="entry name" value="PA14"/>
    <property type="match status" value="1"/>
</dbReference>
<dbReference type="NCBIfam" id="TIGR02148">
    <property type="entry name" value="Fibro_Slime"/>
    <property type="match status" value="1"/>
</dbReference>
<dbReference type="eggNOG" id="COG1506">
    <property type="taxonomic scope" value="Bacteria"/>
</dbReference>
<keyword evidence="4" id="KW-1015">Disulfide bond</keyword>
<name>L7U852_MYXSD</name>
<dbReference type="RefSeq" id="WP_015348221.1">
    <property type="nucleotide sequence ID" value="NC_020126.1"/>
</dbReference>
<dbReference type="Pfam" id="PF13948">
    <property type="entry name" value="DUF4215"/>
    <property type="match status" value="4"/>
</dbReference>
<dbReference type="InterPro" id="IPR011936">
    <property type="entry name" value="Myxo_disulph_rpt"/>
</dbReference>
<protein>
    <recommendedName>
        <fullName evidence="7">PA14 domain-containing protein</fullName>
    </recommendedName>
</protein>
<evidence type="ECO:0000313" key="8">
    <source>
        <dbReference type="EMBL" id="AGC43960.1"/>
    </source>
</evidence>
<dbReference type="InterPro" id="IPR051154">
    <property type="entry name" value="Prespore-cell_inducing_factor"/>
</dbReference>
<keyword evidence="9" id="KW-1185">Reference proteome</keyword>
<proteinExistence type="inferred from homology"/>
<dbReference type="SMART" id="SM00758">
    <property type="entry name" value="PA14"/>
    <property type="match status" value="1"/>
</dbReference>
<evidence type="ECO:0000256" key="4">
    <source>
        <dbReference type="ARBA" id="ARBA00023157"/>
    </source>
</evidence>
<evidence type="ECO:0000256" key="5">
    <source>
        <dbReference type="ARBA" id="ARBA00023180"/>
    </source>
</evidence>
<evidence type="ECO:0000259" key="7">
    <source>
        <dbReference type="PROSITE" id="PS51820"/>
    </source>
</evidence>
<feature type="signal peptide" evidence="6">
    <location>
        <begin position="1"/>
        <end position="17"/>
    </location>
</feature>
<feature type="domain" description="PA14" evidence="7">
    <location>
        <begin position="355"/>
        <end position="526"/>
    </location>
</feature>
<dbReference type="OrthoDB" id="9757642at2"/>
<feature type="chain" id="PRO_5003983545" description="PA14 domain-containing protein" evidence="6">
    <location>
        <begin position="18"/>
        <end position="594"/>
    </location>
</feature>
<evidence type="ECO:0000256" key="3">
    <source>
        <dbReference type="ARBA" id="ARBA00022737"/>
    </source>
</evidence>
<dbReference type="InterPro" id="IPR037524">
    <property type="entry name" value="PA14/GLEYA"/>
</dbReference>
<dbReference type="InterPro" id="IPR011874">
    <property type="entry name" value="Fibro_Slime"/>
</dbReference>
<evidence type="ECO:0000313" key="9">
    <source>
        <dbReference type="Proteomes" id="UP000011131"/>
    </source>
</evidence>
<dbReference type="HOGENOM" id="CLU_470024_0_0_7"/>
<comment type="similarity">
    <text evidence="1">Belongs to the prespore-cell-inducing factor family.</text>
</comment>
<keyword evidence="3" id="KW-0677">Repeat</keyword>
<dbReference type="EMBL" id="CP004025">
    <property type="protein sequence ID" value="AGC43960.1"/>
    <property type="molecule type" value="Genomic_DNA"/>
</dbReference>
<evidence type="ECO:0000256" key="6">
    <source>
        <dbReference type="SAM" id="SignalP"/>
    </source>
</evidence>
<dbReference type="STRING" id="1278073.MYSTI_02644"/>
<evidence type="ECO:0000256" key="1">
    <source>
        <dbReference type="ARBA" id="ARBA00008709"/>
    </source>
</evidence>
<keyword evidence="5" id="KW-0325">Glycoprotein</keyword>
<dbReference type="Proteomes" id="UP000011131">
    <property type="component" value="Chromosome"/>
</dbReference>
<dbReference type="GO" id="GO:0005576">
    <property type="term" value="C:extracellular region"/>
    <property type="evidence" value="ECO:0007669"/>
    <property type="project" value="TreeGrafter"/>
</dbReference>
<gene>
    <name evidence="8" type="ordered locus">MYSTI_02644</name>
</gene>
<dbReference type="AlphaFoldDB" id="L7U852"/>
<dbReference type="PROSITE" id="PS51820">
    <property type="entry name" value="PA14"/>
    <property type="match status" value="1"/>
</dbReference>
<sequence length="594" mass="63028">MATVPLLGKRLAGLALASLLFSIMSFSCGGGGGGAGKPDGSVDQPDGSVQCDGGPCPTDTCGDSLRQSDETCDDGNKANGDGCTADCKTVETGWNCDVVGKPCVKIDGCGNGRREAEEECDDRNVTSGDGCSAECKKEPGWNCPSTGGRCQAAQCNDGIKVGEEECEDGNVANGDGCNSACRLEEGWKCPTVGAKCVKTTCGDKIVEGTEECDDGNKDMGDGCSPFCKREPQCSNGTCTPVCGDGVMLPNDTTEECDDGNVRANDGCSATCKKEEGFSCTFIEDKPPARVVIPAVFRDFIGFPWTGGHADFQNKNGQSEKGIVKFDLTKTIKGKTFPGGKPDYALDGTNLDDSTTNGRALFEQWYTDDPAANRTVVGSLDLVRQSNGSYVFDDQDFFPLDSVPGTWVAEGKETKRNDNNGTARNFHFTSEARYWFEYKGGEVLTFRGDDDVWVFINGKLAVDLGGVHGAEDGGITLDQAAATRLNLRVGGIYEVVVFQAERHTTQSSYRLTLNNFVTKRSECRNTCGNNIKDPGEECDDGVNAGGYGQCGRGCMWGPRCGDGQEQSGPPANEECDDGNTVSNDGCSATCRIEIN</sequence>
<dbReference type="PATRIC" id="fig|1278073.3.peg.2691"/>
<dbReference type="PANTHER" id="PTHR31137">
    <property type="entry name" value="PROTEIN PSIB-RELATED-RELATED"/>
    <property type="match status" value="1"/>
</dbReference>
<organism evidence="8 9">
    <name type="scientific">Myxococcus stipitatus (strain DSM 14675 / JCM 12634 / Mx s8)</name>
    <dbReference type="NCBI Taxonomy" id="1278073"/>
    <lineage>
        <taxon>Bacteria</taxon>
        <taxon>Pseudomonadati</taxon>
        <taxon>Myxococcota</taxon>
        <taxon>Myxococcia</taxon>
        <taxon>Myxococcales</taxon>
        <taxon>Cystobacterineae</taxon>
        <taxon>Myxococcaceae</taxon>
        <taxon>Myxococcus</taxon>
    </lineage>
</organism>